<name>A0ABS3UBD5_9ACTN</name>
<evidence type="ECO:0008006" key="5">
    <source>
        <dbReference type="Google" id="ProtNLM"/>
    </source>
</evidence>
<accession>A0ABS3UBD5</accession>
<proteinExistence type="predicted"/>
<evidence type="ECO:0000256" key="2">
    <source>
        <dbReference type="SAM" id="Phobius"/>
    </source>
</evidence>
<sequence length="587" mass="62496">MSTPSSPRPPHRAAPVPPPAPPVTAPPASFAPPPPPPPQVRKNAATQHLCAAAYLDRDFRNAVIDEVVDRPDRAIAPNPGTDVVPVLRHIRTARTIDLVQQSILAVILLLMVCLFFAASFFLAVTLCVWALIGLPLLIAETRSATPTGTIAASVVTKFNWVRVALVALAVLAVLFLLTALLPMILGNLILDQYGGGLAVQESDRPGSASVPTNSDGASPLGVLVFVLLLVAATPAICGGLRAHRLMSIPEELEPAGPVDARTVFIGLAQHSPVVTYHSHRAPFVGSGFPLATWQFAMTLHPADAAAEGGTAMTIDPVALNRSVKARVEQLGADSPITKRLPGLALTDNVYVSGRDTATPVFYPNELPRSGYPFETVEQVQADPTTPVRHYLRCTIDSWGGELITTVFLHCALQGETLYVEFTSCVLPPTPERYHVFGSGASKEMAVFLGVVRGIAALPYELLRSPFDTVRELARRASGATRSDSGVGAGDHGALAGVRELGTDIFEHNYFQYRDSVKYIEILERQILDALLDYLRENNVDVSELDERANTIVNNGVINYGKLQTGAAGAGSSGKVGSIGEGSRGSVN</sequence>
<dbReference type="EMBL" id="JAGFNP010000012">
    <property type="protein sequence ID" value="MBO3735078.1"/>
    <property type="molecule type" value="Genomic_DNA"/>
</dbReference>
<dbReference type="Proteomes" id="UP000681341">
    <property type="component" value="Unassembled WGS sequence"/>
</dbReference>
<gene>
    <name evidence="3" type="ORF">J5V16_19785</name>
</gene>
<keyword evidence="2" id="KW-1133">Transmembrane helix</keyword>
<feature type="region of interest" description="Disordered" evidence="1">
    <location>
        <begin position="566"/>
        <end position="587"/>
    </location>
</feature>
<protein>
    <recommendedName>
        <fullName evidence="5">CvpA family protein</fullName>
    </recommendedName>
</protein>
<feature type="region of interest" description="Disordered" evidence="1">
    <location>
        <begin position="1"/>
        <end position="43"/>
    </location>
</feature>
<keyword evidence="2" id="KW-0472">Membrane</keyword>
<comment type="caution">
    <text evidence="3">The sequence shown here is derived from an EMBL/GenBank/DDBJ whole genome shotgun (WGS) entry which is preliminary data.</text>
</comment>
<organism evidence="3 4">
    <name type="scientific">Glycomyces niveus</name>
    <dbReference type="NCBI Taxonomy" id="2820287"/>
    <lineage>
        <taxon>Bacteria</taxon>
        <taxon>Bacillati</taxon>
        <taxon>Actinomycetota</taxon>
        <taxon>Actinomycetes</taxon>
        <taxon>Glycomycetales</taxon>
        <taxon>Glycomycetaceae</taxon>
        <taxon>Glycomyces</taxon>
    </lineage>
</organism>
<reference evidence="3 4" key="1">
    <citation type="submission" date="2021-03" db="EMBL/GenBank/DDBJ databases">
        <title>Glycomyces sp. nov., a novel actinomycete isolated from soil.</title>
        <authorList>
            <person name="Yang X."/>
            <person name="Xu X."/>
        </authorList>
    </citation>
    <scope>NUCLEOTIDE SEQUENCE [LARGE SCALE GENOMIC DNA]</scope>
    <source>
        <strain evidence="3 4">NEAU-S30</strain>
    </source>
</reference>
<evidence type="ECO:0000313" key="4">
    <source>
        <dbReference type="Proteomes" id="UP000681341"/>
    </source>
</evidence>
<feature type="compositionally biased region" description="Pro residues" evidence="1">
    <location>
        <begin position="15"/>
        <end position="39"/>
    </location>
</feature>
<keyword evidence="4" id="KW-1185">Reference proteome</keyword>
<feature type="transmembrane region" description="Helical" evidence="2">
    <location>
        <begin position="220"/>
        <end position="240"/>
    </location>
</feature>
<feature type="transmembrane region" description="Helical" evidence="2">
    <location>
        <begin position="160"/>
        <end position="185"/>
    </location>
</feature>
<dbReference type="RefSeq" id="WP_208498704.1">
    <property type="nucleotide sequence ID" value="NZ_JAGFNP010000012.1"/>
</dbReference>
<evidence type="ECO:0000256" key="1">
    <source>
        <dbReference type="SAM" id="MobiDB-lite"/>
    </source>
</evidence>
<feature type="compositionally biased region" description="Gly residues" evidence="1">
    <location>
        <begin position="567"/>
        <end position="587"/>
    </location>
</feature>
<keyword evidence="2" id="KW-0812">Transmembrane</keyword>
<evidence type="ECO:0000313" key="3">
    <source>
        <dbReference type="EMBL" id="MBO3735078.1"/>
    </source>
</evidence>
<feature type="transmembrane region" description="Helical" evidence="2">
    <location>
        <begin position="98"/>
        <end position="117"/>
    </location>
</feature>